<feature type="transmembrane region" description="Helical" evidence="1">
    <location>
        <begin position="6"/>
        <end position="32"/>
    </location>
</feature>
<keyword evidence="2" id="KW-1185">Reference proteome</keyword>
<keyword evidence="1" id="KW-0812">Transmembrane</keyword>
<reference evidence="3" key="1">
    <citation type="submission" date="2016-11" db="UniProtKB">
        <authorList>
            <consortium name="WormBaseParasite"/>
        </authorList>
    </citation>
    <scope>IDENTIFICATION</scope>
</reference>
<sequence length="95" mass="10721">MNLPSAAFTGAIVMMWALAANRFFVIVLSQLFRVPSVVYVKRHKAQPLRLDLREEPKLSEATMLLDHDQLGIVRLVVFNWAVRSGHPFVGQCTLS</sequence>
<proteinExistence type="predicted"/>
<protein>
    <submittedName>
        <fullName evidence="3">Secreted protein</fullName>
    </submittedName>
</protein>
<evidence type="ECO:0000256" key="1">
    <source>
        <dbReference type="SAM" id="Phobius"/>
    </source>
</evidence>
<keyword evidence="1" id="KW-0472">Membrane</keyword>
<evidence type="ECO:0000313" key="2">
    <source>
        <dbReference type="Proteomes" id="UP000095287"/>
    </source>
</evidence>
<evidence type="ECO:0000313" key="3">
    <source>
        <dbReference type="WBParaSite" id="L893_g28799.t1"/>
    </source>
</evidence>
<accession>A0A1I7ZR77</accession>
<dbReference type="Proteomes" id="UP000095287">
    <property type="component" value="Unplaced"/>
</dbReference>
<name>A0A1I7ZR77_9BILA</name>
<dbReference type="AlphaFoldDB" id="A0A1I7ZR77"/>
<keyword evidence="1" id="KW-1133">Transmembrane helix</keyword>
<dbReference type="WBParaSite" id="L893_g28799.t1">
    <property type="protein sequence ID" value="L893_g28799.t1"/>
    <property type="gene ID" value="L893_g28799"/>
</dbReference>
<organism evidence="2 3">
    <name type="scientific">Steinernema glaseri</name>
    <dbReference type="NCBI Taxonomy" id="37863"/>
    <lineage>
        <taxon>Eukaryota</taxon>
        <taxon>Metazoa</taxon>
        <taxon>Ecdysozoa</taxon>
        <taxon>Nematoda</taxon>
        <taxon>Chromadorea</taxon>
        <taxon>Rhabditida</taxon>
        <taxon>Tylenchina</taxon>
        <taxon>Panagrolaimomorpha</taxon>
        <taxon>Strongyloidoidea</taxon>
        <taxon>Steinernematidae</taxon>
        <taxon>Steinernema</taxon>
    </lineage>
</organism>